<accession>A0ABP6SY07</accession>
<proteinExistence type="predicted"/>
<feature type="compositionally biased region" description="Low complexity" evidence="1">
    <location>
        <begin position="536"/>
        <end position="563"/>
    </location>
</feature>
<comment type="caution">
    <text evidence="2">The sequence shown here is derived from an EMBL/GenBank/DDBJ whole genome shotgun (WGS) entry which is preliminary data.</text>
</comment>
<feature type="region of interest" description="Disordered" evidence="1">
    <location>
        <begin position="119"/>
        <end position="154"/>
    </location>
</feature>
<evidence type="ECO:0000313" key="3">
    <source>
        <dbReference type="Proteomes" id="UP001501676"/>
    </source>
</evidence>
<reference evidence="3" key="1">
    <citation type="journal article" date="2019" name="Int. J. Syst. Evol. Microbiol.">
        <title>The Global Catalogue of Microorganisms (GCM) 10K type strain sequencing project: providing services to taxonomists for standard genome sequencing and annotation.</title>
        <authorList>
            <consortium name="The Broad Institute Genomics Platform"/>
            <consortium name="The Broad Institute Genome Sequencing Center for Infectious Disease"/>
            <person name="Wu L."/>
            <person name="Ma J."/>
        </authorList>
    </citation>
    <scope>NUCLEOTIDE SEQUENCE [LARGE SCALE GENOMIC DNA]</scope>
    <source>
        <strain evidence="3">JCM 9458</strain>
    </source>
</reference>
<feature type="region of interest" description="Disordered" evidence="1">
    <location>
        <begin position="536"/>
        <end position="571"/>
    </location>
</feature>
<evidence type="ECO:0008006" key="4">
    <source>
        <dbReference type="Google" id="ProtNLM"/>
    </source>
</evidence>
<dbReference type="RefSeq" id="WP_345728787.1">
    <property type="nucleotide sequence ID" value="NZ_BAAAYN010000018.1"/>
</dbReference>
<dbReference type="EMBL" id="BAAAYN010000018">
    <property type="protein sequence ID" value="GAA3387659.1"/>
    <property type="molecule type" value="Genomic_DNA"/>
</dbReference>
<sequence length="673" mass="68963">MSGSLPPVDALVLVDAVDALPGRLRKRLDAAVAKVSGWAVDADGPEWTVTVDESTAVTLHTVDGVVRAATDARCTCLLAPACLHRAAVLSAAPVAAPVDEVGPAEEGPTEVGLAETTPAEAAPAEAGRPSTGPADATPAETGRASTGSAAEPTPGLTAVQRAAADAVWKAAGAVLTAGVTGSGVVLRASLLRAAHDARAHGLHHLAAGARQVATHLQDARSDAPHYRLGTVTDDLRALLLLAHRLRDPALPNGDVAPLLGTARREYTARGSLRLVGLCAVPVLAGSGHAGTATYVADRDGVLWLVADIYPGDVRRAAATAQAGIPLGGGLLSHRELARAGLLVTGATASESRQLGAGRSVRAVRAGGAAWHEAPLAELWDEPIDAQLDRAFAALELPVQDRPAGADLLFLRAEIVGSAADGVLALTSDGQLVTLAITIDSPELAYRDNLRVLADASGVQLDVIGRPDPARPGLLHALAVAPHRAAVSAAVAASDPAEAADFVLDTPEIRLPAAWGGHVDLGYDRLHRSMITSAGTGAAGPYPADPAPTSDAPATAPDNPAPASGDPAPLTGDPVLRLLRRHLDRTVEGGRAVQAFARSDQQLLRTTRWETGADLLTALNAAARPGRRDTFGRLADDEGRRFVVAWLAAAVYEQAAAWALSRAAWSPTGGLDES</sequence>
<evidence type="ECO:0000256" key="1">
    <source>
        <dbReference type="SAM" id="MobiDB-lite"/>
    </source>
</evidence>
<keyword evidence="3" id="KW-1185">Reference proteome</keyword>
<protein>
    <recommendedName>
        <fullName evidence="4">SWIM-type domain-containing protein</fullName>
    </recommendedName>
</protein>
<dbReference type="Proteomes" id="UP001501676">
    <property type="component" value="Unassembled WGS sequence"/>
</dbReference>
<gene>
    <name evidence="2" type="ORF">GCM10020369_30970</name>
</gene>
<evidence type="ECO:0000313" key="2">
    <source>
        <dbReference type="EMBL" id="GAA3387659.1"/>
    </source>
</evidence>
<organism evidence="2 3">
    <name type="scientific">Cryptosporangium minutisporangium</name>
    <dbReference type="NCBI Taxonomy" id="113569"/>
    <lineage>
        <taxon>Bacteria</taxon>
        <taxon>Bacillati</taxon>
        <taxon>Actinomycetota</taxon>
        <taxon>Actinomycetes</taxon>
        <taxon>Cryptosporangiales</taxon>
        <taxon>Cryptosporangiaceae</taxon>
        <taxon>Cryptosporangium</taxon>
    </lineage>
</organism>
<name>A0ABP6SY07_9ACTN</name>